<feature type="repeat" description="ANK" evidence="1">
    <location>
        <begin position="163"/>
        <end position="198"/>
    </location>
</feature>
<protein>
    <submittedName>
        <fullName evidence="2">Ankyrin repeat-containing protein</fullName>
    </submittedName>
</protein>
<dbReference type="AlphaFoldDB" id="A0AAV4F723"/>
<dbReference type="EMBL" id="BMAT01007682">
    <property type="protein sequence ID" value="GFR69002.1"/>
    <property type="molecule type" value="Genomic_DNA"/>
</dbReference>
<dbReference type="Pfam" id="PF12796">
    <property type="entry name" value="Ank_2"/>
    <property type="match status" value="1"/>
</dbReference>
<reference evidence="2 3" key="1">
    <citation type="journal article" date="2021" name="Elife">
        <title>Chloroplast acquisition without the gene transfer in kleptoplastic sea slugs, Plakobranchus ocellatus.</title>
        <authorList>
            <person name="Maeda T."/>
            <person name="Takahashi S."/>
            <person name="Yoshida T."/>
            <person name="Shimamura S."/>
            <person name="Takaki Y."/>
            <person name="Nagai Y."/>
            <person name="Toyoda A."/>
            <person name="Suzuki Y."/>
            <person name="Arimoto A."/>
            <person name="Ishii H."/>
            <person name="Satoh N."/>
            <person name="Nishiyama T."/>
            <person name="Hasebe M."/>
            <person name="Maruyama T."/>
            <person name="Minagawa J."/>
            <person name="Obokata J."/>
            <person name="Shigenobu S."/>
        </authorList>
    </citation>
    <scope>NUCLEOTIDE SEQUENCE [LARGE SCALE GENOMIC DNA]</scope>
</reference>
<sequence length="466" mass="51887">MEVPRFQLTLNNVKLIRTINNQDINEVRCILGSRVCSVNGGLSGLEQLELPIIQCVRSCNGGFIEEEDAVKCEILKLLVKSGADINVKSSVIYRSEETAAILAARQGFFSCLDFLVETGADLSITNKFGDTALMAAVRGGQAECVTYLTKHVSFSVLNKKNEHGETALHVAVSRDDIRNSFIPWHLIEAGIDLNATDRDGQTALMLALETSRTEVWTLLLEKGALVNTVTHSGRTPLSLDSSSIVRKLLRRGLDPTLSRRDQPRLKEAVESGQDALVRGLVMHGFPPLDLWTNHNNIFLQDKPISPLAVAILSIRPDIAKYLILNRFMTRYDLVQLCWDKEIITHLNCSGHARTSTLVRKSRECLDILDFLSTSPQSLRDLCLIAISSALSQDFALDIPDTVEGKDNWICKPTFRERVEFLQIPPVFKKALLHQTLSSAICCHSWGNISLGEENNFRACHCQYCEG</sequence>
<proteinExistence type="predicted"/>
<dbReference type="GO" id="GO:0042981">
    <property type="term" value="P:regulation of apoptotic process"/>
    <property type="evidence" value="ECO:0007669"/>
    <property type="project" value="TreeGrafter"/>
</dbReference>
<dbReference type="SMART" id="SM00248">
    <property type="entry name" value="ANK"/>
    <property type="match status" value="7"/>
</dbReference>
<accession>A0AAV4F723</accession>
<keyword evidence="1" id="KW-0040">ANK repeat</keyword>
<dbReference type="PANTHER" id="PTHR24183">
    <property type="entry name" value="FIBRONECTIN TYPE 3 AND ANKYRIN REPEAT DOMAINS PROTEIN 1"/>
    <property type="match status" value="1"/>
</dbReference>
<comment type="caution">
    <text evidence="2">The sequence shown here is derived from an EMBL/GenBank/DDBJ whole genome shotgun (WGS) entry which is preliminary data.</text>
</comment>
<dbReference type="PROSITE" id="PS50088">
    <property type="entry name" value="ANK_REPEAT"/>
    <property type="match status" value="3"/>
</dbReference>
<feature type="repeat" description="ANK" evidence="1">
    <location>
        <begin position="95"/>
        <end position="127"/>
    </location>
</feature>
<feature type="repeat" description="ANK" evidence="1">
    <location>
        <begin position="199"/>
        <end position="231"/>
    </location>
</feature>
<evidence type="ECO:0000256" key="1">
    <source>
        <dbReference type="PROSITE-ProRule" id="PRU00023"/>
    </source>
</evidence>
<gene>
    <name evidence="2" type="ORF">ElyMa_003747700</name>
</gene>
<evidence type="ECO:0000313" key="2">
    <source>
        <dbReference type="EMBL" id="GFR69002.1"/>
    </source>
</evidence>
<dbReference type="InterPro" id="IPR002110">
    <property type="entry name" value="Ankyrin_rpt"/>
</dbReference>
<keyword evidence="3" id="KW-1185">Reference proteome</keyword>
<dbReference type="PANTHER" id="PTHR24183:SF1">
    <property type="entry name" value="FIBRONECTIN TYPE 3 AND ANKYRIN REPEAT DOMAINS PROTEIN 1"/>
    <property type="match status" value="1"/>
</dbReference>
<name>A0AAV4F723_9GAST</name>
<dbReference type="Gene3D" id="1.25.40.20">
    <property type="entry name" value="Ankyrin repeat-containing domain"/>
    <property type="match status" value="2"/>
</dbReference>
<dbReference type="Pfam" id="PF00023">
    <property type="entry name" value="Ank"/>
    <property type="match status" value="1"/>
</dbReference>
<dbReference type="InterPro" id="IPR036770">
    <property type="entry name" value="Ankyrin_rpt-contain_sf"/>
</dbReference>
<dbReference type="Proteomes" id="UP000762676">
    <property type="component" value="Unassembled WGS sequence"/>
</dbReference>
<evidence type="ECO:0000313" key="3">
    <source>
        <dbReference type="Proteomes" id="UP000762676"/>
    </source>
</evidence>
<dbReference type="SUPFAM" id="SSF48403">
    <property type="entry name" value="Ankyrin repeat"/>
    <property type="match status" value="1"/>
</dbReference>
<organism evidence="2 3">
    <name type="scientific">Elysia marginata</name>
    <dbReference type="NCBI Taxonomy" id="1093978"/>
    <lineage>
        <taxon>Eukaryota</taxon>
        <taxon>Metazoa</taxon>
        <taxon>Spiralia</taxon>
        <taxon>Lophotrochozoa</taxon>
        <taxon>Mollusca</taxon>
        <taxon>Gastropoda</taxon>
        <taxon>Heterobranchia</taxon>
        <taxon>Euthyneura</taxon>
        <taxon>Panpulmonata</taxon>
        <taxon>Sacoglossa</taxon>
        <taxon>Placobranchoidea</taxon>
        <taxon>Plakobranchidae</taxon>
        <taxon>Elysia</taxon>
    </lineage>
</organism>
<dbReference type="GO" id="GO:0005634">
    <property type="term" value="C:nucleus"/>
    <property type="evidence" value="ECO:0007669"/>
    <property type="project" value="TreeGrafter"/>
</dbReference>
<dbReference type="PROSITE" id="PS50297">
    <property type="entry name" value="ANK_REP_REGION"/>
    <property type="match status" value="2"/>
</dbReference>